<dbReference type="EMBL" id="JAGFBS010000001">
    <property type="protein sequence ID" value="KAG6381834.1"/>
    <property type="molecule type" value="Genomic_DNA"/>
</dbReference>
<dbReference type="Proteomes" id="UP000683000">
    <property type="component" value="Unassembled WGS sequence"/>
</dbReference>
<keyword evidence="1" id="KW-0812">Transmembrane</keyword>
<dbReference type="InterPro" id="IPR016193">
    <property type="entry name" value="Cytidine_deaminase-like"/>
</dbReference>
<dbReference type="OrthoDB" id="414540at2759"/>
<protein>
    <submittedName>
        <fullName evidence="2">Uncharacterized protein</fullName>
    </submittedName>
</protein>
<dbReference type="AlphaFoldDB" id="A0A8I2YYJ1"/>
<feature type="transmembrane region" description="Helical" evidence="1">
    <location>
        <begin position="12"/>
        <end position="29"/>
    </location>
</feature>
<accession>A0A8I2YYJ1</accession>
<sequence length="163" mass="18066">MVKGASIDNASYGVYSYSTTLMLSNLLLAQRRSMRRPSIALVHLYRCLNVGLCRCVDMRGADGDRKCCFKPTQTSNLNVMWPRDVIRPISLCGICRQVIREFCHVDMPVLLVPGDYPRSGDSTEDVNGGGVIEETVGTLLPRSLGPTELENVRLDGFVRGLEE</sequence>
<keyword evidence="1" id="KW-1133">Transmembrane helix</keyword>
<dbReference type="GO" id="GO:0006139">
    <property type="term" value="P:nucleobase-containing compound metabolic process"/>
    <property type="evidence" value="ECO:0007669"/>
    <property type="project" value="UniProtKB-ARBA"/>
</dbReference>
<comment type="caution">
    <text evidence="2">The sequence shown here is derived from an EMBL/GenBank/DDBJ whole genome shotgun (WGS) entry which is preliminary data.</text>
</comment>
<evidence type="ECO:0000313" key="2">
    <source>
        <dbReference type="EMBL" id="KAG6381834.1"/>
    </source>
</evidence>
<evidence type="ECO:0000313" key="3">
    <source>
        <dbReference type="Proteomes" id="UP000683000"/>
    </source>
</evidence>
<evidence type="ECO:0000256" key="1">
    <source>
        <dbReference type="SAM" id="Phobius"/>
    </source>
</evidence>
<dbReference type="SUPFAM" id="SSF53927">
    <property type="entry name" value="Cytidine deaminase-like"/>
    <property type="match status" value="1"/>
</dbReference>
<organism evidence="2 3">
    <name type="scientific">Boletus reticuloceps</name>
    <dbReference type="NCBI Taxonomy" id="495285"/>
    <lineage>
        <taxon>Eukaryota</taxon>
        <taxon>Fungi</taxon>
        <taxon>Dikarya</taxon>
        <taxon>Basidiomycota</taxon>
        <taxon>Agaricomycotina</taxon>
        <taxon>Agaricomycetes</taxon>
        <taxon>Agaricomycetidae</taxon>
        <taxon>Boletales</taxon>
        <taxon>Boletineae</taxon>
        <taxon>Boletaceae</taxon>
        <taxon>Boletoideae</taxon>
        <taxon>Boletus</taxon>
    </lineage>
</organism>
<proteinExistence type="predicted"/>
<dbReference type="Gene3D" id="3.40.140.10">
    <property type="entry name" value="Cytidine Deaminase, domain 2"/>
    <property type="match status" value="1"/>
</dbReference>
<gene>
    <name evidence="2" type="ORF">JVT61DRAFT_443</name>
</gene>
<reference evidence="2" key="1">
    <citation type="submission" date="2021-03" db="EMBL/GenBank/DDBJ databases">
        <title>Evolutionary innovations through gain and loss of genes in the ectomycorrhizal Boletales.</title>
        <authorList>
            <person name="Wu G."/>
            <person name="Miyauchi S."/>
            <person name="Morin E."/>
            <person name="Yang Z.-L."/>
            <person name="Xu J."/>
            <person name="Martin F.M."/>
        </authorList>
    </citation>
    <scope>NUCLEOTIDE SEQUENCE</scope>
    <source>
        <strain evidence="2">BR01</strain>
    </source>
</reference>
<name>A0A8I2YYJ1_9AGAM</name>
<keyword evidence="1" id="KW-0472">Membrane</keyword>
<keyword evidence="3" id="KW-1185">Reference proteome</keyword>
<dbReference type="GO" id="GO:0003824">
    <property type="term" value="F:catalytic activity"/>
    <property type="evidence" value="ECO:0007669"/>
    <property type="project" value="InterPro"/>
</dbReference>